<feature type="domain" description="C2H2-type" evidence="2">
    <location>
        <begin position="2"/>
        <end position="30"/>
    </location>
</feature>
<proteinExistence type="predicted"/>
<dbReference type="OrthoDB" id="4295657at2759"/>
<accession>A0A9W9MLU6</accession>
<gene>
    <name evidence="3" type="ORF">N7498_004498</name>
</gene>
<dbReference type="GeneID" id="83178861"/>
<dbReference type="EMBL" id="JAPQKR010000012">
    <property type="protein sequence ID" value="KAJ5203619.1"/>
    <property type="molecule type" value="Genomic_DNA"/>
</dbReference>
<reference evidence="3" key="2">
    <citation type="journal article" date="2023" name="IMA Fungus">
        <title>Comparative genomic study of the Penicillium genus elucidates a diverse pangenome and 15 lateral gene transfer events.</title>
        <authorList>
            <person name="Petersen C."/>
            <person name="Sorensen T."/>
            <person name="Nielsen M.R."/>
            <person name="Sondergaard T.E."/>
            <person name="Sorensen J.L."/>
            <person name="Fitzpatrick D.A."/>
            <person name="Frisvad J.C."/>
            <person name="Nielsen K.L."/>
        </authorList>
    </citation>
    <scope>NUCLEOTIDE SEQUENCE</scope>
    <source>
        <strain evidence="3">IBT 15544</strain>
    </source>
</reference>
<evidence type="ECO:0000313" key="3">
    <source>
        <dbReference type="EMBL" id="KAJ5203619.1"/>
    </source>
</evidence>
<sequence>MRNCPYCGKRHSNASRLRKHLRQRKYRERNIFIAAERPGAVGVGKPDYIGNDSKNYSPISSTETLQAVSQEDLSSILRGIQADFGPEFGVLTKSHLSHWNRMSEHKQDLWYKATSSIPYLLNGSHCWRGRAPLARELFMDTIREISTENSMTQKTSETQFRVNFQGEVDEAFDPYLVLSQLIDPDPNKTAFLTGLRLPSVDNFGFRLPCDVSTVVEPFDETNNQVNLTPKYSFVDLHTGSADGLSTVIGDCRKIWLLYPPTDKNLKAMQSVDGQRAKLLRLAHQLEGGVLIKTTSSHAIFIPVGCAYATFTLQGGYLVIKDFTTAKSLNAIASFIFYRLDEALPIEAREVCFDWFERCLDVTFA</sequence>
<dbReference type="Gene3D" id="2.60.120.650">
    <property type="entry name" value="Cupin"/>
    <property type="match status" value="1"/>
</dbReference>
<dbReference type="PROSITE" id="PS50157">
    <property type="entry name" value="ZINC_FINGER_C2H2_2"/>
    <property type="match status" value="1"/>
</dbReference>
<dbReference type="RefSeq" id="XP_058308098.1">
    <property type="nucleotide sequence ID" value="XM_058451560.1"/>
</dbReference>
<dbReference type="AlphaFoldDB" id="A0A9W9MLU6"/>
<evidence type="ECO:0000256" key="1">
    <source>
        <dbReference type="PROSITE-ProRule" id="PRU00042"/>
    </source>
</evidence>
<dbReference type="Proteomes" id="UP001150904">
    <property type="component" value="Unassembled WGS sequence"/>
</dbReference>
<keyword evidence="4" id="KW-1185">Reference proteome</keyword>
<protein>
    <recommendedName>
        <fullName evidence="2">C2H2-type domain-containing protein</fullName>
    </recommendedName>
</protein>
<comment type="caution">
    <text evidence="3">The sequence shown here is derived from an EMBL/GenBank/DDBJ whole genome shotgun (WGS) entry which is preliminary data.</text>
</comment>
<evidence type="ECO:0000313" key="4">
    <source>
        <dbReference type="Proteomes" id="UP001150904"/>
    </source>
</evidence>
<dbReference type="InterPro" id="IPR013087">
    <property type="entry name" value="Znf_C2H2_type"/>
</dbReference>
<name>A0A9W9MLU6_9EURO</name>
<keyword evidence="1" id="KW-0863">Zinc-finger</keyword>
<reference evidence="3" key="1">
    <citation type="submission" date="2022-12" db="EMBL/GenBank/DDBJ databases">
        <authorList>
            <person name="Petersen C."/>
        </authorList>
    </citation>
    <scope>NUCLEOTIDE SEQUENCE</scope>
    <source>
        <strain evidence="3">IBT 15544</strain>
    </source>
</reference>
<evidence type="ECO:0000259" key="2">
    <source>
        <dbReference type="PROSITE" id="PS50157"/>
    </source>
</evidence>
<dbReference type="GO" id="GO:0008270">
    <property type="term" value="F:zinc ion binding"/>
    <property type="evidence" value="ECO:0007669"/>
    <property type="project" value="UniProtKB-KW"/>
</dbReference>
<keyword evidence="1" id="KW-0479">Metal-binding</keyword>
<organism evidence="3 4">
    <name type="scientific">Penicillium cinerascens</name>
    <dbReference type="NCBI Taxonomy" id="70096"/>
    <lineage>
        <taxon>Eukaryota</taxon>
        <taxon>Fungi</taxon>
        <taxon>Dikarya</taxon>
        <taxon>Ascomycota</taxon>
        <taxon>Pezizomycotina</taxon>
        <taxon>Eurotiomycetes</taxon>
        <taxon>Eurotiomycetidae</taxon>
        <taxon>Eurotiales</taxon>
        <taxon>Aspergillaceae</taxon>
        <taxon>Penicillium</taxon>
    </lineage>
</organism>
<keyword evidence="1" id="KW-0862">Zinc</keyword>